<dbReference type="CDD" id="cd05829">
    <property type="entry name" value="Sortase_F"/>
    <property type="match status" value="1"/>
</dbReference>
<evidence type="ECO:0000313" key="5">
    <source>
        <dbReference type="Proteomes" id="UP000295217"/>
    </source>
</evidence>
<keyword evidence="3" id="KW-0732">Signal</keyword>
<evidence type="ECO:0000256" key="1">
    <source>
        <dbReference type="ARBA" id="ARBA00022801"/>
    </source>
</evidence>
<feature type="compositionally biased region" description="Low complexity" evidence="2">
    <location>
        <begin position="29"/>
        <end position="68"/>
    </location>
</feature>
<dbReference type="AlphaFoldDB" id="A0A4R5A071"/>
<dbReference type="Pfam" id="PF04203">
    <property type="entry name" value="Sortase"/>
    <property type="match status" value="1"/>
</dbReference>
<evidence type="ECO:0000313" key="4">
    <source>
        <dbReference type="EMBL" id="TDD65081.1"/>
    </source>
</evidence>
<evidence type="ECO:0000256" key="2">
    <source>
        <dbReference type="SAM" id="MobiDB-lite"/>
    </source>
</evidence>
<dbReference type="InterPro" id="IPR042001">
    <property type="entry name" value="Sortase_F"/>
</dbReference>
<keyword evidence="5" id="KW-1185">Reference proteome</keyword>
<dbReference type="SUPFAM" id="SSF63817">
    <property type="entry name" value="Sortase"/>
    <property type="match status" value="1"/>
</dbReference>
<name>A0A4R5A071_9ACTN</name>
<gene>
    <name evidence="4" type="ORF">E1262_26435</name>
</gene>
<feature type="chain" id="PRO_5039209837" evidence="3">
    <location>
        <begin position="24"/>
        <end position="220"/>
    </location>
</feature>
<proteinExistence type="predicted"/>
<dbReference type="InterPro" id="IPR023365">
    <property type="entry name" value="Sortase_dom-sf"/>
</dbReference>
<dbReference type="Gene3D" id="2.40.260.10">
    <property type="entry name" value="Sortase"/>
    <property type="match status" value="1"/>
</dbReference>
<feature type="region of interest" description="Disordered" evidence="2">
    <location>
        <begin position="29"/>
        <end position="73"/>
    </location>
</feature>
<dbReference type="EMBL" id="SMLB01000057">
    <property type="protein sequence ID" value="TDD65081.1"/>
    <property type="molecule type" value="Genomic_DNA"/>
</dbReference>
<dbReference type="NCBIfam" id="NF033748">
    <property type="entry name" value="class_F_sortase"/>
    <property type="match status" value="1"/>
</dbReference>
<feature type="signal peptide" evidence="3">
    <location>
        <begin position="1"/>
        <end position="23"/>
    </location>
</feature>
<sequence length="220" mass="21990">MRRTATALAVAAILVAAAGACGAGDGTVSAAGAGAAAPTPSGAAAPPTPSDPATDLATGAGRGPAAGPRPIPVADTVPVRVRIPAIGVDSAMETLHREDDGRLAAPEDWQSAGWFAGGPVPGMPGPAVLAGHVDSPDGPAVFADLARLRPGDRIEVELSDGTVAVFEVDGSRTVPQADFPTEEVYGPVPDRQLRLITCQTFDEAAGHYVDNLVVFATATG</sequence>
<dbReference type="RefSeq" id="WP_132107285.1">
    <property type="nucleotide sequence ID" value="NZ_SMLB01000057.1"/>
</dbReference>
<organism evidence="4 5">
    <name type="scientific">Jiangella aurantiaca</name>
    <dbReference type="NCBI Taxonomy" id="2530373"/>
    <lineage>
        <taxon>Bacteria</taxon>
        <taxon>Bacillati</taxon>
        <taxon>Actinomycetota</taxon>
        <taxon>Actinomycetes</taxon>
        <taxon>Jiangellales</taxon>
        <taxon>Jiangellaceae</taxon>
        <taxon>Jiangella</taxon>
    </lineage>
</organism>
<keyword evidence="1" id="KW-0378">Hydrolase</keyword>
<evidence type="ECO:0000256" key="3">
    <source>
        <dbReference type="SAM" id="SignalP"/>
    </source>
</evidence>
<dbReference type="InterPro" id="IPR005754">
    <property type="entry name" value="Sortase"/>
</dbReference>
<protein>
    <submittedName>
        <fullName evidence="4">Class F sortase</fullName>
    </submittedName>
</protein>
<dbReference type="OrthoDB" id="525039at2"/>
<reference evidence="4 5" key="1">
    <citation type="submission" date="2019-02" db="EMBL/GenBank/DDBJ databases">
        <title>Draft genome sequences of novel Actinobacteria.</title>
        <authorList>
            <person name="Sahin N."/>
            <person name="Ay H."/>
            <person name="Saygin H."/>
        </authorList>
    </citation>
    <scope>NUCLEOTIDE SEQUENCE [LARGE SCALE GENOMIC DNA]</scope>
    <source>
        <strain evidence="4 5">8K307</strain>
    </source>
</reference>
<accession>A0A4R5A071</accession>
<dbReference type="PROSITE" id="PS51257">
    <property type="entry name" value="PROKAR_LIPOPROTEIN"/>
    <property type="match status" value="1"/>
</dbReference>
<dbReference type="Proteomes" id="UP000295217">
    <property type="component" value="Unassembled WGS sequence"/>
</dbReference>
<comment type="caution">
    <text evidence="4">The sequence shown here is derived from an EMBL/GenBank/DDBJ whole genome shotgun (WGS) entry which is preliminary data.</text>
</comment>
<dbReference type="GO" id="GO:0016787">
    <property type="term" value="F:hydrolase activity"/>
    <property type="evidence" value="ECO:0007669"/>
    <property type="project" value="UniProtKB-KW"/>
</dbReference>